<keyword evidence="3" id="KW-1185">Reference proteome</keyword>
<evidence type="ECO:0000313" key="3">
    <source>
        <dbReference type="Proteomes" id="UP001434883"/>
    </source>
</evidence>
<proteinExistence type="predicted"/>
<feature type="transmembrane region" description="Helical" evidence="1">
    <location>
        <begin position="29"/>
        <end position="49"/>
    </location>
</feature>
<feature type="transmembrane region" description="Helical" evidence="1">
    <location>
        <begin position="6"/>
        <end position="22"/>
    </location>
</feature>
<keyword evidence="1" id="KW-1133">Transmembrane helix</keyword>
<dbReference type="Proteomes" id="UP001434883">
    <property type="component" value="Unassembled WGS sequence"/>
</dbReference>
<evidence type="ECO:0000313" key="2">
    <source>
        <dbReference type="EMBL" id="MEQ2191859.1"/>
    </source>
</evidence>
<dbReference type="EMBL" id="JAHRIN010001358">
    <property type="protein sequence ID" value="MEQ2191859.1"/>
    <property type="molecule type" value="Genomic_DNA"/>
</dbReference>
<reference evidence="2 3" key="1">
    <citation type="submission" date="2021-06" db="EMBL/GenBank/DDBJ databases">
        <authorList>
            <person name="Palmer J.M."/>
        </authorList>
    </citation>
    <scope>NUCLEOTIDE SEQUENCE [LARGE SCALE GENOMIC DNA]</scope>
    <source>
        <strain evidence="2 3">XC_2019</strain>
        <tissue evidence="2">Muscle</tissue>
    </source>
</reference>
<evidence type="ECO:0000256" key="1">
    <source>
        <dbReference type="SAM" id="Phobius"/>
    </source>
</evidence>
<sequence length="115" mass="13410">MCFIYSAVVFTLHWFILFCLAMPSQAFPCLFQSFCLLLLMLLLLAYLQFESNSTLGHALKVFLFFFCLLIGERFTSLCGKHAVSCIKWQSPTDLQSELFKGMISRKGWTFVWWLK</sequence>
<keyword evidence="1" id="KW-0472">Membrane</keyword>
<organism evidence="2 3">
    <name type="scientific">Xenoophorus captivus</name>
    <dbReference type="NCBI Taxonomy" id="1517983"/>
    <lineage>
        <taxon>Eukaryota</taxon>
        <taxon>Metazoa</taxon>
        <taxon>Chordata</taxon>
        <taxon>Craniata</taxon>
        <taxon>Vertebrata</taxon>
        <taxon>Euteleostomi</taxon>
        <taxon>Actinopterygii</taxon>
        <taxon>Neopterygii</taxon>
        <taxon>Teleostei</taxon>
        <taxon>Neoteleostei</taxon>
        <taxon>Acanthomorphata</taxon>
        <taxon>Ovalentaria</taxon>
        <taxon>Atherinomorphae</taxon>
        <taxon>Cyprinodontiformes</taxon>
        <taxon>Goodeidae</taxon>
        <taxon>Xenoophorus</taxon>
    </lineage>
</organism>
<protein>
    <submittedName>
        <fullName evidence="2">Uncharacterized protein</fullName>
    </submittedName>
</protein>
<name>A0ABV0Q7X9_9TELE</name>
<keyword evidence="1" id="KW-0812">Transmembrane</keyword>
<feature type="transmembrane region" description="Helical" evidence="1">
    <location>
        <begin position="55"/>
        <end position="71"/>
    </location>
</feature>
<gene>
    <name evidence="2" type="ORF">XENOCAPTIV_003500</name>
</gene>
<feature type="non-terminal residue" evidence="2">
    <location>
        <position position="115"/>
    </location>
</feature>
<accession>A0ABV0Q7X9</accession>
<comment type="caution">
    <text evidence="2">The sequence shown here is derived from an EMBL/GenBank/DDBJ whole genome shotgun (WGS) entry which is preliminary data.</text>
</comment>